<evidence type="ECO:0000256" key="11">
    <source>
        <dbReference type="RuleBase" id="RU368036"/>
    </source>
</evidence>
<evidence type="ECO:0000313" key="13">
    <source>
        <dbReference type="Proteomes" id="UP000807785"/>
    </source>
</evidence>
<comment type="catalytic activity">
    <reaction evidence="8 11">
        <text>an N-terminal (5-L-glutamyl)-[peptide] + an alpha-amino acid = 5-L-glutamyl amino acid + an N-terminal L-alpha-aminoacyl-[peptide]</text>
        <dbReference type="Rhea" id="RHEA:23904"/>
        <dbReference type="Rhea" id="RHEA-COMP:9780"/>
        <dbReference type="Rhea" id="RHEA-COMP:9795"/>
        <dbReference type="ChEBI" id="CHEBI:77644"/>
        <dbReference type="ChEBI" id="CHEBI:78597"/>
        <dbReference type="ChEBI" id="CHEBI:78599"/>
        <dbReference type="ChEBI" id="CHEBI:78608"/>
        <dbReference type="EC" id="2.3.2.2"/>
    </reaction>
</comment>
<feature type="binding site" evidence="10">
    <location>
        <position position="378"/>
    </location>
    <ligand>
        <name>L-glutamate</name>
        <dbReference type="ChEBI" id="CHEBI:29985"/>
    </ligand>
</feature>
<evidence type="ECO:0000256" key="2">
    <source>
        <dbReference type="ARBA" id="ARBA00001089"/>
    </source>
</evidence>
<comment type="catalytic activity">
    <reaction evidence="2 11">
        <text>glutathione + H2O = L-cysteinylglycine + L-glutamate</text>
        <dbReference type="Rhea" id="RHEA:28807"/>
        <dbReference type="ChEBI" id="CHEBI:15377"/>
        <dbReference type="ChEBI" id="CHEBI:29985"/>
        <dbReference type="ChEBI" id="CHEBI:57925"/>
        <dbReference type="ChEBI" id="CHEBI:61694"/>
        <dbReference type="EC" id="3.4.19.13"/>
    </reaction>
</comment>
<dbReference type="PRINTS" id="PR01210">
    <property type="entry name" value="GGTRANSPTASE"/>
</dbReference>
<evidence type="ECO:0000313" key="12">
    <source>
        <dbReference type="EMBL" id="MBK6974393.1"/>
    </source>
</evidence>
<comment type="catalytic activity">
    <reaction evidence="1 11">
        <text>an S-substituted glutathione + H2O = an S-substituted L-cysteinylglycine + L-glutamate</text>
        <dbReference type="Rhea" id="RHEA:59468"/>
        <dbReference type="ChEBI" id="CHEBI:15377"/>
        <dbReference type="ChEBI" id="CHEBI:29985"/>
        <dbReference type="ChEBI" id="CHEBI:90779"/>
        <dbReference type="ChEBI" id="CHEBI:143103"/>
        <dbReference type="EC" id="3.4.19.13"/>
    </reaction>
</comment>
<keyword evidence="11" id="KW-0317">Glutathione biosynthesis</keyword>
<evidence type="ECO:0000256" key="7">
    <source>
        <dbReference type="ARBA" id="ARBA00023315"/>
    </source>
</evidence>
<dbReference type="GO" id="GO:0103068">
    <property type="term" value="F:leukotriene C4 gamma-glutamyl transferase activity"/>
    <property type="evidence" value="ECO:0007669"/>
    <property type="project" value="UniProtKB-EC"/>
</dbReference>
<dbReference type="InterPro" id="IPR051792">
    <property type="entry name" value="GGT_bact"/>
</dbReference>
<comment type="PTM">
    <text evidence="11">Cleaved by autocatalysis into a large and a small subunit.</text>
</comment>
<dbReference type="InterPro" id="IPR043137">
    <property type="entry name" value="GGT_ssub_C"/>
</dbReference>
<dbReference type="EC" id="2.3.2.2" evidence="11"/>
<evidence type="ECO:0000256" key="4">
    <source>
        <dbReference type="ARBA" id="ARBA00022679"/>
    </source>
</evidence>
<keyword evidence="5 11" id="KW-0378">Hydrolase</keyword>
<dbReference type="SUPFAM" id="SSF56235">
    <property type="entry name" value="N-terminal nucleophile aminohydrolases (Ntn hydrolases)"/>
    <property type="match status" value="1"/>
</dbReference>
<organism evidence="12 13">
    <name type="scientific">Candidatus Methylophosphatis roskildensis</name>
    <dbReference type="NCBI Taxonomy" id="2899263"/>
    <lineage>
        <taxon>Bacteria</taxon>
        <taxon>Pseudomonadati</taxon>
        <taxon>Pseudomonadota</taxon>
        <taxon>Betaproteobacteria</taxon>
        <taxon>Nitrosomonadales</taxon>
        <taxon>Sterolibacteriaceae</taxon>
        <taxon>Candidatus Methylophosphatis</taxon>
    </lineage>
</organism>
<dbReference type="Proteomes" id="UP000807785">
    <property type="component" value="Unassembled WGS sequence"/>
</dbReference>
<comment type="pathway">
    <text evidence="11">Sulfur metabolism; glutathione metabolism.</text>
</comment>
<keyword evidence="7 11" id="KW-0012">Acyltransferase</keyword>
<dbReference type="Gene3D" id="1.10.246.130">
    <property type="match status" value="1"/>
</dbReference>
<feature type="binding site" evidence="10">
    <location>
        <position position="419"/>
    </location>
    <ligand>
        <name>L-glutamate</name>
        <dbReference type="ChEBI" id="CHEBI:29985"/>
    </ligand>
</feature>
<dbReference type="InterPro" id="IPR029055">
    <property type="entry name" value="Ntn_hydrolases_N"/>
</dbReference>
<comment type="subunit">
    <text evidence="11">This enzyme consists of two polypeptide chains, which are synthesized in precursor form from a single polypeptide.</text>
</comment>
<dbReference type="GO" id="GO:0036374">
    <property type="term" value="F:glutathione hydrolase activity"/>
    <property type="evidence" value="ECO:0007669"/>
    <property type="project" value="UniProtKB-UniRule"/>
</dbReference>
<dbReference type="GO" id="GO:0006751">
    <property type="term" value="P:glutathione catabolic process"/>
    <property type="evidence" value="ECO:0007669"/>
    <property type="project" value="UniProtKB-UniRule"/>
</dbReference>
<feature type="active site" description="Nucleophile" evidence="9">
    <location>
        <position position="338"/>
    </location>
</feature>
<comment type="similarity">
    <text evidence="3 11">Belongs to the gamma-glutamyltransferase family.</text>
</comment>
<dbReference type="Pfam" id="PF01019">
    <property type="entry name" value="G_glu_transpept"/>
    <property type="match status" value="1"/>
</dbReference>
<evidence type="ECO:0000256" key="10">
    <source>
        <dbReference type="PIRSR" id="PIRSR600101-2"/>
    </source>
</evidence>
<protein>
    <recommendedName>
        <fullName evidence="11">Glutathione hydrolase proenzyme</fullName>
        <ecNumber evidence="11">2.3.2.2</ecNumber>
        <ecNumber evidence="11">3.4.19.13</ecNumber>
    </recommendedName>
    <component>
        <recommendedName>
            <fullName evidence="11">Glutathione hydrolase large chain</fullName>
        </recommendedName>
    </component>
    <component>
        <recommendedName>
            <fullName evidence="11">Glutathione hydrolase small chain</fullName>
        </recommendedName>
    </component>
</protein>
<sequence length="518" mass="55036">MPARAAVACGHPVTAAAAAEVLEDGGNAFDAVLAALFAACVAEPVLASLGGGGYLLAQSQAGKPLVYDFFVQTPLRKPDLARLDFHAIHADFGTTRQEFHIGLGAVATPGAVRGAFAIHRDLCTLPMTRLVEPAVRAAREGVCVNRLQSFIFDIIRPIYLATPEARQTYASRSRPDSLSTEGETLIQKALADTLEALARDGDSLFYDGEIGRRIVKLCGDGGGLLGVEDLECYRVECRQALSVDYRGARLSTNPPPSSGGILIAFALRLLESRDVQALAFGSAAHLGLLADVMELTNKARVDSQAGAGTLAGGGILDPSYLQRYRKEILGRSACPRGTTHISVIDAAENVAAMTLSNGEGCGHLIPDTGVMLNNMLGEEDVNPQGFHRWQPGQRMSSMMAPSLLRLADGQRIALGSGGSNRIRSAMLQVISNLVDFAMPLQQAVDSPRIHSERGHLNVEPGYLEPDLRALLAANPDHTTWDSLNLFFGGVHAVALNDRSFTAAGDPRRGGLGMVLKQA</sequence>
<evidence type="ECO:0000256" key="6">
    <source>
        <dbReference type="ARBA" id="ARBA00023145"/>
    </source>
</evidence>
<comment type="caution">
    <text evidence="12">The sequence shown here is derived from an EMBL/GenBank/DDBJ whole genome shotgun (WGS) entry which is preliminary data.</text>
</comment>
<dbReference type="NCBIfam" id="TIGR00066">
    <property type="entry name" value="g_glut_trans"/>
    <property type="match status" value="1"/>
</dbReference>
<keyword evidence="4 11" id="KW-0808">Transferase</keyword>
<dbReference type="InterPro" id="IPR000101">
    <property type="entry name" value="GGT_peptidase"/>
</dbReference>
<evidence type="ECO:0000256" key="5">
    <source>
        <dbReference type="ARBA" id="ARBA00022801"/>
    </source>
</evidence>
<keyword evidence="6 11" id="KW-0865">Zymogen</keyword>
<dbReference type="PANTHER" id="PTHR43199:SF1">
    <property type="entry name" value="GLUTATHIONE HYDROLASE PROENZYME"/>
    <property type="match status" value="1"/>
</dbReference>
<dbReference type="Gene3D" id="3.60.20.40">
    <property type="match status" value="1"/>
</dbReference>
<name>A0A9D7HN33_9PROT</name>
<dbReference type="AlphaFoldDB" id="A0A9D7HN33"/>
<reference evidence="12" key="1">
    <citation type="submission" date="2020-10" db="EMBL/GenBank/DDBJ databases">
        <title>Connecting structure to function with the recovery of over 1000 high-quality activated sludge metagenome-assembled genomes encoding full-length rRNA genes using long-read sequencing.</title>
        <authorList>
            <person name="Singleton C.M."/>
            <person name="Petriglieri F."/>
            <person name="Kristensen J.M."/>
            <person name="Kirkegaard R.H."/>
            <person name="Michaelsen T.Y."/>
            <person name="Andersen M.H."/>
            <person name="Karst S.M."/>
            <person name="Dueholm M.S."/>
            <person name="Nielsen P.H."/>
            <person name="Albertsen M."/>
        </authorList>
    </citation>
    <scope>NUCLEOTIDE SEQUENCE</scope>
    <source>
        <strain evidence="12">Bjer_18-Q3-R1-45_BAT3C.347</strain>
    </source>
</reference>
<dbReference type="InterPro" id="IPR043138">
    <property type="entry name" value="GGT_lsub"/>
</dbReference>
<dbReference type="EC" id="3.4.19.13" evidence="11"/>
<dbReference type="GO" id="GO:0006750">
    <property type="term" value="P:glutathione biosynthetic process"/>
    <property type="evidence" value="ECO:0007669"/>
    <property type="project" value="UniProtKB-KW"/>
</dbReference>
<evidence type="ECO:0000256" key="9">
    <source>
        <dbReference type="PIRSR" id="PIRSR600101-1"/>
    </source>
</evidence>
<evidence type="ECO:0000256" key="3">
    <source>
        <dbReference type="ARBA" id="ARBA00009381"/>
    </source>
</evidence>
<evidence type="ECO:0000256" key="8">
    <source>
        <dbReference type="ARBA" id="ARBA00047417"/>
    </source>
</evidence>
<dbReference type="EMBL" id="JADJEV010000004">
    <property type="protein sequence ID" value="MBK6974393.1"/>
    <property type="molecule type" value="Genomic_DNA"/>
</dbReference>
<dbReference type="PANTHER" id="PTHR43199">
    <property type="entry name" value="GLUTATHIONE HYDROLASE"/>
    <property type="match status" value="1"/>
</dbReference>
<evidence type="ECO:0000256" key="1">
    <source>
        <dbReference type="ARBA" id="ARBA00001049"/>
    </source>
</evidence>
<proteinExistence type="inferred from homology"/>
<gene>
    <name evidence="12" type="primary">ggt</name>
    <name evidence="12" type="ORF">IPH26_16085</name>
</gene>
<accession>A0A9D7HN33</accession>